<evidence type="ECO:0000256" key="6">
    <source>
        <dbReference type="ARBA" id="ARBA00022679"/>
    </source>
</evidence>
<dbReference type="InterPro" id="IPR019405">
    <property type="entry name" value="Lactonase_7-beta_prop"/>
</dbReference>
<keyword evidence="12 16" id="KW-0472">Membrane</keyword>
<feature type="transmembrane region" description="Helical" evidence="16 17">
    <location>
        <begin position="225"/>
        <end position="244"/>
    </location>
</feature>
<feature type="region of interest" description="Disordered" evidence="18">
    <location>
        <begin position="1"/>
        <end position="61"/>
    </location>
</feature>
<dbReference type="Gene3D" id="2.60.40.2840">
    <property type="match status" value="1"/>
</dbReference>
<evidence type="ECO:0000256" key="7">
    <source>
        <dbReference type="ARBA" id="ARBA00022691"/>
    </source>
</evidence>
<evidence type="ECO:0000256" key="15">
    <source>
        <dbReference type="ARBA" id="ARBA00057332"/>
    </source>
</evidence>
<evidence type="ECO:0000256" key="3">
    <source>
        <dbReference type="ARBA" id="ARBA00005189"/>
    </source>
</evidence>
<dbReference type="EC" id="2.1.1.17" evidence="16 17"/>
<evidence type="ECO:0000256" key="9">
    <source>
        <dbReference type="ARBA" id="ARBA00022824"/>
    </source>
</evidence>
<evidence type="ECO:0000256" key="13">
    <source>
        <dbReference type="ARBA" id="ARBA00023209"/>
    </source>
</evidence>
<evidence type="ECO:0000256" key="12">
    <source>
        <dbReference type="ARBA" id="ARBA00023136"/>
    </source>
</evidence>
<sequence>MSSSAAPLASDVGSLRQRQRRTSAAGNGEDGLNPSAAADDQSEDSLQKPNKTFGRTPDGTVFTVPTTHDMVSQLLDPRQPKNLSDLLVLAILALQIVAAYFVPGNLKRPLFALVFLFWRASYNIGIGYLLTIQSNHRRLETWAARWKLFEHPSSGKQPRPWLYNMLKRELEAKIPEDYEFEKAPMEYNTWLVFRRVVDLILMCDFVSYCLFAVICGHTPAGENPFVGFGRWSIGILLVLFNLWVKLDAHRVVKDYAWYWGDFFYLVDQELTFDGVFEMAPHPMYSIGYAGYYGISMMAASYEVLFISIIAHLAQFAFLVVVENPHIEKTYNPPAPRKRTASTPLTGQPELVAINDEIVGDQAATVQESSPEAPAQVHNLIGLNNLDLFRITDTSVLLLGFYMAVLTIVTPSTSVYQVLFLLHALFWRVWYHLGLGAILAWQSRNKFWTRHFLKYGESHTEAWNQWKGMYHLSSVMCTGSFIAACWKMYSPPEDWAYGWVLLKHVVGAGLVSLQVWTFISVYDSLGEFGWFYGDFFYDSTARLTYKSIYRFLNNPERIFGTAGLWGSALITWSRAIFVMALVSQLFTLGFINFIEKPHMQKTYGRGIRQEAGLTKFIKRSLPPPVQGWQRGVDKVIDDTAQFIEEFLDTARPKFASGIKTIVRDTSALFNKYPARLTVTRLSPDLAGLDPKLYSLSVEGTPSSLSAANERATGKEGLTARFQRGVETMIFEYGAPLKVKWRAPAKHDSKDWIGLYMVTDNRSREATEVPSLGRWVPTTPGSYDAATADKAILIPDRPAQKQDASDPDIVEGEVIFEGDRLWWTQGVFEFRYHHAGNHHVMTISQPFEIRIGKFDEDDVEVDANGMYEKAVEQALLPLVQNCCDRDHDIAPTTVDEPFGGHVERDGKYAKRIVYAIHQMFGIEFAPAIVPADGNVRKMAWRICNAKQVLESRMGNKSVWMGVPSRRAPARDTARKDGLAFLVHTVPRVEPVFWIVSAPHSDYSAVVSATGFRFEVQVPALPRQGDSVLAPGTLRGLARKWAVFAPRVQDLVVVILFFSVPCSHSSPSSHSFRASFSPCSHLFAPAGLVPLLLSSPAAATLLYASSYSGAVTTLNLTLSGTNATQSTLQSLSSSNGCAPSPSWLQLDKANARLFCTDEGLTTNVGTVSSFKTGADGVLEQLAKTETISGPVSAVVFGEKGQGLAIAQYGGSSVSWFDISNPAALTPVKSETFNMSAPGPNPSRQDAPHPHEVFLDPKGQFVLVPDLGADLVRVFAVDGANNLVAAPGSGPRHVEFLVTPEGKTYLYLISELANTVTAYDVAYRENKTLGFTEVFSGSTYGAGASAPAGASAAEIWISSDGKFLTVSSRNDSAFSISNPDTPGEGAQIPSDSLNTFTIDAKTGGLTLLQKFPAGGRIPRQFSVSKAGDLVAVGLQSDSRVVVISRDAASGKLGEILTSAKVDGEVTAVIFDE</sequence>
<keyword evidence="20" id="KW-1185">Reference proteome</keyword>
<comment type="function">
    <text evidence="15 16 17">Catalyzes the first step of the methylation pathway of phosphatidylcholine biosynthesis, the SAM-dependent methylation of phosphatidylethanolamine (PE) to phosphatidylmonomethylethanolamine (PMME).</text>
</comment>
<dbReference type="EMBL" id="CP019472">
    <property type="protein sequence ID" value="UQC75821.1"/>
    <property type="molecule type" value="Genomic_DNA"/>
</dbReference>
<keyword evidence="9 16" id="KW-0256">Endoplasmic reticulum</keyword>
<keyword evidence="10 16" id="KW-1133">Transmembrane helix</keyword>
<evidence type="ECO:0000256" key="11">
    <source>
        <dbReference type="ARBA" id="ARBA00023098"/>
    </source>
</evidence>
<dbReference type="PANTHER" id="PTHR32138:SF0">
    <property type="entry name" value="PHOSPHATIDYLETHANOLAMINE N-METHYLTRANSFERASE"/>
    <property type="match status" value="1"/>
</dbReference>
<keyword evidence="13 16" id="KW-0594">Phospholipid biosynthesis</keyword>
<keyword evidence="8 16" id="KW-0812">Transmembrane</keyword>
<feature type="transmembrane region" description="Helical" evidence="16 17">
    <location>
        <begin position="417"/>
        <end position="440"/>
    </location>
</feature>
<comment type="caution">
    <text evidence="16 17">Lacks conserved residue(s) required for the propagation of feature annotation.</text>
</comment>
<dbReference type="Pfam" id="PF10282">
    <property type="entry name" value="Lactonase"/>
    <property type="match status" value="1"/>
</dbReference>
<reference evidence="19" key="1">
    <citation type="journal article" date="2021" name="Mol. Plant Microbe Interact.">
        <title>Complete Genome Sequence of the Plant-Pathogenic Fungus Colletotrichum lupini.</title>
        <authorList>
            <person name="Baroncelli R."/>
            <person name="Pensec F."/>
            <person name="Da Lio D."/>
            <person name="Boufleur T."/>
            <person name="Vicente I."/>
            <person name="Sarrocco S."/>
            <person name="Picot A."/>
            <person name="Baraldi E."/>
            <person name="Sukno S."/>
            <person name="Thon M."/>
            <person name="Le Floch G."/>
        </authorList>
    </citation>
    <scope>NUCLEOTIDE SEQUENCE</scope>
    <source>
        <strain evidence="19">IMI 504893</strain>
    </source>
</reference>
<evidence type="ECO:0000256" key="1">
    <source>
        <dbReference type="ARBA" id="ARBA00004127"/>
    </source>
</evidence>
<dbReference type="GO" id="GO:0004608">
    <property type="term" value="F:phosphatidylethanolamine N-methyltransferase activity"/>
    <property type="evidence" value="ECO:0007669"/>
    <property type="project" value="UniProtKB-UniRule"/>
</dbReference>
<dbReference type="GeneID" id="73351252"/>
<evidence type="ECO:0000256" key="5">
    <source>
        <dbReference type="ARBA" id="ARBA00022603"/>
    </source>
</evidence>
<feature type="transmembrane region" description="Helical" evidence="16 17">
    <location>
        <begin position="387"/>
        <end position="408"/>
    </location>
</feature>
<comment type="pathway">
    <text evidence="2 16 17">Phospholipid metabolism; phosphatidylcholine biosynthesis.</text>
</comment>
<dbReference type="GO" id="GO:0005789">
    <property type="term" value="C:endoplasmic reticulum membrane"/>
    <property type="evidence" value="ECO:0007669"/>
    <property type="project" value="UniProtKB-SubCell"/>
</dbReference>
<dbReference type="InterPro" id="IPR015943">
    <property type="entry name" value="WD40/YVTN_repeat-like_dom_sf"/>
</dbReference>
<feature type="transmembrane region" description="Helical" evidence="16 17">
    <location>
        <begin position="199"/>
        <end position="219"/>
    </location>
</feature>
<keyword evidence="11 16" id="KW-0443">Lipid metabolism</keyword>
<dbReference type="GO" id="GO:0006656">
    <property type="term" value="P:phosphatidylcholine biosynthetic process"/>
    <property type="evidence" value="ECO:0007669"/>
    <property type="project" value="UniProtKB-UniRule"/>
</dbReference>
<evidence type="ECO:0000256" key="18">
    <source>
        <dbReference type="SAM" id="MobiDB-lite"/>
    </source>
</evidence>
<keyword evidence="14 16" id="KW-1208">Phospholipid metabolism</keyword>
<keyword evidence="5 16" id="KW-0489">Methyltransferase</keyword>
<evidence type="ECO:0000256" key="8">
    <source>
        <dbReference type="ARBA" id="ARBA00022692"/>
    </source>
</evidence>
<feature type="transmembrane region" description="Helical" evidence="16 17">
    <location>
        <begin position="109"/>
        <end position="130"/>
    </location>
</feature>
<dbReference type="Gene3D" id="2.130.10.10">
    <property type="entry name" value="YVTN repeat-like/Quinoprotein amine dehydrogenase"/>
    <property type="match status" value="1"/>
</dbReference>
<keyword evidence="6 16" id="KW-0808">Transferase</keyword>
<organism evidence="19 20">
    <name type="scientific">Colletotrichum lupini</name>
    <dbReference type="NCBI Taxonomy" id="145971"/>
    <lineage>
        <taxon>Eukaryota</taxon>
        <taxon>Fungi</taxon>
        <taxon>Dikarya</taxon>
        <taxon>Ascomycota</taxon>
        <taxon>Pezizomycotina</taxon>
        <taxon>Sordariomycetes</taxon>
        <taxon>Hypocreomycetidae</taxon>
        <taxon>Glomerellales</taxon>
        <taxon>Glomerellaceae</taxon>
        <taxon>Colletotrichum</taxon>
        <taxon>Colletotrichum acutatum species complex</taxon>
    </lineage>
</organism>
<dbReference type="HAMAP" id="MF_03217">
    <property type="entry name" value="PEMT"/>
    <property type="match status" value="1"/>
</dbReference>
<comment type="similarity">
    <text evidence="16 17">Belongs to the class VI-like SAM-binding methyltransferase superfamily. CHO2 family.</text>
</comment>
<name>A0A9Q8SF70_9PEZI</name>
<dbReference type="KEGG" id="clup:CLUP02_17329"/>
<comment type="pathway">
    <text evidence="3">Lipid metabolism.</text>
</comment>
<proteinExistence type="inferred from homology"/>
<evidence type="ECO:0000256" key="16">
    <source>
        <dbReference type="HAMAP-Rule" id="MF_03217"/>
    </source>
</evidence>
<dbReference type="GO" id="GO:0032259">
    <property type="term" value="P:methylation"/>
    <property type="evidence" value="ECO:0007669"/>
    <property type="project" value="UniProtKB-KW"/>
</dbReference>
<dbReference type="InterPro" id="IPR011045">
    <property type="entry name" value="N2O_reductase_N"/>
</dbReference>
<dbReference type="PROSITE" id="PS51598">
    <property type="entry name" value="SAM_CHO2"/>
    <property type="match status" value="1"/>
</dbReference>
<evidence type="ECO:0000256" key="2">
    <source>
        <dbReference type="ARBA" id="ARBA00004969"/>
    </source>
</evidence>
<dbReference type="PANTHER" id="PTHR32138">
    <property type="entry name" value="PHOSPHATIDYLETHANOLAMINE N-METHYLTRANSFERASE"/>
    <property type="match status" value="1"/>
</dbReference>
<comment type="catalytic activity">
    <reaction evidence="16 17">
        <text>a 1,2-diacyl-sn-glycero-3-phosphoethanolamine + S-adenosyl-L-methionine = a 1,2-diacyl-sn-glycero-3-phospho-N-methylethanolamine + S-adenosyl-L-homocysteine + H(+)</text>
        <dbReference type="Rhea" id="RHEA:11164"/>
        <dbReference type="ChEBI" id="CHEBI:15378"/>
        <dbReference type="ChEBI" id="CHEBI:57856"/>
        <dbReference type="ChEBI" id="CHEBI:59789"/>
        <dbReference type="ChEBI" id="CHEBI:64573"/>
        <dbReference type="ChEBI" id="CHEBI:64612"/>
        <dbReference type="EC" id="2.1.1.17"/>
    </reaction>
</comment>
<gene>
    <name evidence="19" type="ORF">CLUP02_17329</name>
</gene>
<feature type="transmembrane region" description="Helical" evidence="16 17">
    <location>
        <begin position="303"/>
        <end position="321"/>
    </location>
</feature>
<evidence type="ECO:0000256" key="10">
    <source>
        <dbReference type="ARBA" id="ARBA00022989"/>
    </source>
</evidence>
<feature type="transmembrane region" description="Helical" evidence="16 17">
    <location>
        <begin position="86"/>
        <end position="103"/>
    </location>
</feature>
<dbReference type="InterPro" id="IPR016219">
    <property type="entry name" value="Phosphatid-EA_MeTrfase_fun"/>
</dbReference>
<evidence type="ECO:0000256" key="14">
    <source>
        <dbReference type="ARBA" id="ARBA00023264"/>
    </source>
</evidence>
<protein>
    <recommendedName>
        <fullName evidence="16 17">Phosphatidylethanolamine N-methyltransferase</fullName>
        <shortName evidence="16">PE methyltransferase</shortName>
        <shortName evidence="16 17">PEAMT</shortName>
        <shortName evidence="16">PEMT</shortName>
        <ecNumber evidence="16 17">2.1.1.17</ecNumber>
    </recommendedName>
</protein>
<evidence type="ECO:0000313" key="19">
    <source>
        <dbReference type="EMBL" id="UQC75821.1"/>
    </source>
</evidence>
<evidence type="ECO:0000256" key="4">
    <source>
        <dbReference type="ARBA" id="ARBA00022516"/>
    </source>
</evidence>
<dbReference type="InterPro" id="IPR007318">
    <property type="entry name" value="Phopholipid_MeTrfase"/>
</dbReference>
<evidence type="ECO:0000256" key="17">
    <source>
        <dbReference type="RuleBase" id="RU361122"/>
    </source>
</evidence>
<keyword evidence="7 16" id="KW-0949">S-adenosyl-L-methionine</keyword>
<dbReference type="RefSeq" id="XP_049137466.1">
    <property type="nucleotide sequence ID" value="XM_049296242.1"/>
</dbReference>
<dbReference type="Pfam" id="PF04191">
    <property type="entry name" value="PEMT"/>
    <property type="match status" value="2"/>
</dbReference>
<dbReference type="FunFam" id="2.60.40.2840:FF:000006">
    <property type="entry name" value="Phosphatidylethanolamine N-methyltransferase"/>
    <property type="match status" value="1"/>
</dbReference>
<dbReference type="SUPFAM" id="SSF50974">
    <property type="entry name" value="Nitrous oxide reductase, N-terminal domain"/>
    <property type="match status" value="1"/>
</dbReference>
<accession>A0A9Q8SF70</accession>
<comment type="subcellular location">
    <subcellularLocation>
        <location evidence="1">Endomembrane system</location>
        <topology evidence="1">Multi-pass membrane protein</topology>
    </subcellularLocation>
    <subcellularLocation>
        <location evidence="16 17">Endoplasmic reticulum membrane</location>
        <topology evidence="16 17">Multi-pass membrane protein</topology>
    </subcellularLocation>
</comment>
<keyword evidence="4 16" id="KW-0444">Lipid biosynthesis</keyword>
<evidence type="ECO:0000313" key="20">
    <source>
        <dbReference type="Proteomes" id="UP000830671"/>
    </source>
</evidence>
<dbReference type="Proteomes" id="UP000830671">
    <property type="component" value="Chromosome 10"/>
</dbReference>